<evidence type="ECO:0000256" key="2">
    <source>
        <dbReference type="ARBA" id="ARBA00012483"/>
    </source>
</evidence>
<name>A0A7J7KVU8_9MAGN</name>
<dbReference type="GO" id="GO:0061630">
    <property type="term" value="F:ubiquitin protein ligase activity"/>
    <property type="evidence" value="ECO:0007669"/>
    <property type="project" value="UniProtKB-EC"/>
</dbReference>
<dbReference type="PROSITE" id="PS50089">
    <property type="entry name" value="ZF_RING_2"/>
    <property type="match status" value="1"/>
</dbReference>
<dbReference type="InterPro" id="IPR001841">
    <property type="entry name" value="Znf_RING"/>
</dbReference>
<reference evidence="11 12" key="1">
    <citation type="journal article" date="2020" name="IScience">
        <title>Genome Sequencing of the Endangered Kingdonia uniflora (Circaeasteraceae, Ranunculales) Reveals Potential Mechanisms of Evolutionary Specialization.</title>
        <authorList>
            <person name="Sun Y."/>
            <person name="Deng T."/>
            <person name="Zhang A."/>
            <person name="Moore M.J."/>
            <person name="Landis J.B."/>
            <person name="Lin N."/>
            <person name="Zhang H."/>
            <person name="Zhang X."/>
            <person name="Huang J."/>
            <person name="Zhang X."/>
            <person name="Sun H."/>
            <person name="Wang H."/>
        </authorList>
    </citation>
    <scope>NUCLEOTIDE SEQUENCE [LARGE SCALE GENOMIC DNA]</scope>
    <source>
        <strain evidence="11">TB1705</strain>
        <tissue evidence="11">Leaf</tissue>
    </source>
</reference>
<comment type="caution">
    <text evidence="11">The sequence shown here is derived from an EMBL/GenBank/DDBJ whole genome shotgun (WGS) entry which is preliminary data.</text>
</comment>
<evidence type="ECO:0000256" key="4">
    <source>
        <dbReference type="ARBA" id="ARBA00022723"/>
    </source>
</evidence>
<evidence type="ECO:0000259" key="10">
    <source>
        <dbReference type="PROSITE" id="PS50089"/>
    </source>
</evidence>
<evidence type="ECO:0000256" key="9">
    <source>
        <dbReference type="SAM" id="MobiDB-lite"/>
    </source>
</evidence>
<dbReference type="GO" id="GO:0005737">
    <property type="term" value="C:cytoplasm"/>
    <property type="evidence" value="ECO:0007669"/>
    <property type="project" value="TreeGrafter"/>
</dbReference>
<dbReference type="FunFam" id="3.30.40.10:FF:000127">
    <property type="entry name" value="E3 ubiquitin-protein ligase RNF181"/>
    <property type="match status" value="1"/>
</dbReference>
<dbReference type="InterPro" id="IPR013083">
    <property type="entry name" value="Znf_RING/FYVE/PHD"/>
</dbReference>
<keyword evidence="3" id="KW-0808">Transferase</keyword>
<sequence length="224" mass="25107">MASNSDTPTSFLEQLISSRNRDLSIFLPLLFGFSRTNTDFENEREEGEIARDRIILINPFTQGMIVLEGNRNITDWFREFSAKDGGVPPASKASIEAMLKVEIGEGDVEECSICLEEWEIGGGDVREMPCKHKYHWGCIEKWLGVHGSCPVCRFKMPVEEEECEKKRSGSGDGEEGREIWVTFTVNNGSRRDRDDSTTATTTTDLSNSSFTVGEESRSANTEES</sequence>
<dbReference type="SUPFAM" id="SSF57850">
    <property type="entry name" value="RING/U-box"/>
    <property type="match status" value="1"/>
</dbReference>
<dbReference type="AlphaFoldDB" id="A0A7J7KVU8"/>
<evidence type="ECO:0000256" key="6">
    <source>
        <dbReference type="ARBA" id="ARBA00022786"/>
    </source>
</evidence>
<dbReference type="Pfam" id="PF13639">
    <property type="entry name" value="zf-RING_2"/>
    <property type="match status" value="1"/>
</dbReference>
<evidence type="ECO:0000313" key="11">
    <source>
        <dbReference type="EMBL" id="KAF6134493.1"/>
    </source>
</evidence>
<keyword evidence="5 8" id="KW-0863">Zinc-finger</keyword>
<gene>
    <name evidence="11" type="ORF">GIB67_028514</name>
</gene>
<dbReference type="EC" id="2.3.2.27" evidence="2"/>
<keyword evidence="7" id="KW-0862">Zinc</keyword>
<evidence type="ECO:0000256" key="7">
    <source>
        <dbReference type="ARBA" id="ARBA00022833"/>
    </source>
</evidence>
<comment type="catalytic activity">
    <reaction evidence="1">
        <text>S-ubiquitinyl-[E2 ubiquitin-conjugating enzyme]-L-cysteine + [acceptor protein]-L-lysine = [E2 ubiquitin-conjugating enzyme]-L-cysteine + N(6)-ubiquitinyl-[acceptor protein]-L-lysine.</text>
        <dbReference type="EC" id="2.3.2.27"/>
    </reaction>
</comment>
<dbReference type="PANTHER" id="PTHR15710:SF132">
    <property type="entry name" value="E3 UBIQUITIN-PROTEIN LIGASE MPSR1"/>
    <property type="match status" value="1"/>
</dbReference>
<dbReference type="Proteomes" id="UP000541444">
    <property type="component" value="Unassembled WGS sequence"/>
</dbReference>
<dbReference type="OrthoDB" id="8062037at2759"/>
<dbReference type="GO" id="GO:0008270">
    <property type="term" value="F:zinc ion binding"/>
    <property type="evidence" value="ECO:0007669"/>
    <property type="project" value="UniProtKB-KW"/>
</dbReference>
<feature type="domain" description="RING-type" evidence="10">
    <location>
        <begin position="111"/>
        <end position="153"/>
    </location>
</feature>
<accession>A0A7J7KVU8</accession>
<organism evidence="11 12">
    <name type="scientific">Kingdonia uniflora</name>
    <dbReference type="NCBI Taxonomy" id="39325"/>
    <lineage>
        <taxon>Eukaryota</taxon>
        <taxon>Viridiplantae</taxon>
        <taxon>Streptophyta</taxon>
        <taxon>Embryophyta</taxon>
        <taxon>Tracheophyta</taxon>
        <taxon>Spermatophyta</taxon>
        <taxon>Magnoliopsida</taxon>
        <taxon>Ranunculales</taxon>
        <taxon>Circaeasteraceae</taxon>
        <taxon>Kingdonia</taxon>
    </lineage>
</organism>
<keyword evidence="12" id="KW-1185">Reference proteome</keyword>
<keyword evidence="6" id="KW-0833">Ubl conjugation pathway</keyword>
<dbReference type="GO" id="GO:0016567">
    <property type="term" value="P:protein ubiquitination"/>
    <property type="evidence" value="ECO:0007669"/>
    <property type="project" value="TreeGrafter"/>
</dbReference>
<evidence type="ECO:0000256" key="3">
    <source>
        <dbReference type="ARBA" id="ARBA00022679"/>
    </source>
</evidence>
<proteinExistence type="predicted"/>
<dbReference type="Gene3D" id="3.30.40.10">
    <property type="entry name" value="Zinc/RING finger domain, C3HC4 (zinc finger)"/>
    <property type="match status" value="1"/>
</dbReference>
<evidence type="ECO:0000256" key="8">
    <source>
        <dbReference type="PROSITE-ProRule" id="PRU00175"/>
    </source>
</evidence>
<protein>
    <recommendedName>
        <fullName evidence="2">RING-type E3 ubiquitin transferase</fullName>
        <ecNumber evidence="2">2.3.2.27</ecNumber>
    </recommendedName>
</protein>
<keyword evidence="4" id="KW-0479">Metal-binding</keyword>
<evidence type="ECO:0000256" key="5">
    <source>
        <dbReference type="ARBA" id="ARBA00022771"/>
    </source>
</evidence>
<evidence type="ECO:0000313" key="12">
    <source>
        <dbReference type="Proteomes" id="UP000541444"/>
    </source>
</evidence>
<dbReference type="SMART" id="SM00184">
    <property type="entry name" value="RING"/>
    <property type="match status" value="1"/>
</dbReference>
<feature type="region of interest" description="Disordered" evidence="9">
    <location>
        <begin position="183"/>
        <end position="224"/>
    </location>
</feature>
<dbReference type="PANTHER" id="PTHR15710">
    <property type="entry name" value="E3 UBIQUITIN-PROTEIN LIGASE PRAJA"/>
    <property type="match status" value="1"/>
</dbReference>
<feature type="compositionally biased region" description="Low complexity" evidence="9">
    <location>
        <begin position="197"/>
        <end position="209"/>
    </location>
</feature>
<evidence type="ECO:0000256" key="1">
    <source>
        <dbReference type="ARBA" id="ARBA00000900"/>
    </source>
</evidence>
<dbReference type="EMBL" id="JACGCM010002836">
    <property type="protein sequence ID" value="KAF6134493.1"/>
    <property type="molecule type" value="Genomic_DNA"/>
</dbReference>
<dbReference type="CDD" id="cd16454">
    <property type="entry name" value="RING-H2_PA-TM-RING"/>
    <property type="match status" value="1"/>
</dbReference>